<feature type="region of interest" description="Disordered" evidence="1">
    <location>
        <begin position="1"/>
        <end position="27"/>
    </location>
</feature>
<dbReference type="Proteomes" id="UP000799302">
    <property type="component" value="Unassembled WGS sequence"/>
</dbReference>
<name>A0A6A6ULC9_9PEZI</name>
<reference evidence="2" key="1">
    <citation type="journal article" date="2020" name="Stud. Mycol.">
        <title>101 Dothideomycetes genomes: a test case for predicting lifestyles and emergence of pathogens.</title>
        <authorList>
            <person name="Haridas S."/>
            <person name="Albert R."/>
            <person name="Binder M."/>
            <person name="Bloem J."/>
            <person name="Labutti K."/>
            <person name="Salamov A."/>
            <person name="Andreopoulos B."/>
            <person name="Baker S."/>
            <person name="Barry K."/>
            <person name="Bills G."/>
            <person name="Bluhm B."/>
            <person name="Cannon C."/>
            <person name="Castanera R."/>
            <person name="Culley D."/>
            <person name="Daum C."/>
            <person name="Ezra D."/>
            <person name="Gonzalez J."/>
            <person name="Henrissat B."/>
            <person name="Kuo A."/>
            <person name="Liang C."/>
            <person name="Lipzen A."/>
            <person name="Lutzoni F."/>
            <person name="Magnuson J."/>
            <person name="Mondo S."/>
            <person name="Nolan M."/>
            <person name="Ohm R."/>
            <person name="Pangilinan J."/>
            <person name="Park H.-J."/>
            <person name="Ramirez L."/>
            <person name="Alfaro M."/>
            <person name="Sun H."/>
            <person name="Tritt A."/>
            <person name="Yoshinaga Y."/>
            <person name="Zwiers L.-H."/>
            <person name="Turgeon B."/>
            <person name="Goodwin S."/>
            <person name="Spatafora J."/>
            <person name="Crous P."/>
            <person name="Grigoriev I."/>
        </authorList>
    </citation>
    <scope>NUCLEOTIDE SEQUENCE</scope>
    <source>
        <strain evidence="2">CBS 115976</strain>
    </source>
</reference>
<accession>A0A6A6ULC9</accession>
<feature type="compositionally biased region" description="Basic and acidic residues" evidence="1">
    <location>
        <begin position="77"/>
        <end position="94"/>
    </location>
</feature>
<evidence type="ECO:0000256" key="1">
    <source>
        <dbReference type="SAM" id="MobiDB-lite"/>
    </source>
</evidence>
<dbReference type="EMBL" id="MU004232">
    <property type="protein sequence ID" value="KAF2671704.1"/>
    <property type="molecule type" value="Genomic_DNA"/>
</dbReference>
<dbReference type="AlphaFoldDB" id="A0A6A6ULC9"/>
<organism evidence="2 3">
    <name type="scientific">Microthyrium microscopicum</name>
    <dbReference type="NCBI Taxonomy" id="703497"/>
    <lineage>
        <taxon>Eukaryota</taxon>
        <taxon>Fungi</taxon>
        <taxon>Dikarya</taxon>
        <taxon>Ascomycota</taxon>
        <taxon>Pezizomycotina</taxon>
        <taxon>Dothideomycetes</taxon>
        <taxon>Dothideomycetes incertae sedis</taxon>
        <taxon>Microthyriales</taxon>
        <taxon>Microthyriaceae</taxon>
        <taxon>Microthyrium</taxon>
    </lineage>
</organism>
<evidence type="ECO:0000313" key="2">
    <source>
        <dbReference type="EMBL" id="KAF2671704.1"/>
    </source>
</evidence>
<protein>
    <submittedName>
        <fullName evidence="2">Uncharacterized protein</fullName>
    </submittedName>
</protein>
<feature type="region of interest" description="Disordered" evidence="1">
    <location>
        <begin position="77"/>
        <end position="109"/>
    </location>
</feature>
<dbReference type="OrthoDB" id="3660917at2759"/>
<evidence type="ECO:0000313" key="3">
    <source>
        <dbReference type="Proteomes" id="UP000799302"/>
    </source>
</evidence>
<sequence length="152" mass="17684">MSEDQEQAETRTLGQITRGFKREPNKDDIFHLGNDGVLRVFYSPYNPKAWQVIDAARLSPAHIKQFLDKGRFDQAREDRFRGVDGRGVPEKDLFDPPPHIKPKGPTEEQIRKHKLMIEERNREWKINPPKMAESCSLNLSNYNLDPIDDSKK</sequence>
<keyword evidence="3" id="KW-1185">Reference proteome</keyword>
<gene>
    <name evidence="2" type="ORF">BT63DRAFT_422236</name>
</gene>
<proteinExistence type="predicted"/>